<dbReference type="PANTHER" id="PTHR11588">
    <property type="entry name" value="TUBULIN"/>
    <property type="match status" value="1"/>
</dbReference>
<evidence type="ECO:0000313" key="8">
    <source>
        <dbReference type="EMBL" id="PWA63561.1"/>
    </source>
</evidence>
<comment type="caution">
    <text evidence="8">The sequence shown here is derived from an EMBL/GenBank/DDBJ whole genome shotgun (WGS) entry which is preliminary data.</text>
</comment>
<keyword evidence="5" id="KW-0342">GTP-binding</keyword>
<feature type="compositionally biased region" description="Acidic residues" evidence="7">
    <location>
        <begin position="138"/>
        <end position="156"/>
    </location>
</feature>
<dbReference type="InterPro" id="IPR000217">
    <property type="entry name" value="Tubulin"/>
</dbReference>
<name>A0A2U1MQL0_ARTAN</name>
<evidence type="ECO:0000256" key="2">
    <source>
        <dbReference type="ARBA" id="ARBA00022701"/>
    </source>
</evidence>
<protein>
    <submittedName>
        <fullName evidence="8">Uncharacterized protein</fullName>
    </submittedName>
</protein>
<keyword evidence="3" id="KW-0547">Nucleotide-binding</keyword>
<dbReference type="GO" id="GO:0016787">
    <property type="term" value="F:hydrolase activity"/>
    <property type="evidence" value="ECO:0007669"/>
    <property type="project" value="UniProtKB-KW"/>
</dbReference>
<dbReference type="GO" id="GO:0007017">
    <property type="term" value="P:microtubule-based process"/>
    <property type="evidence" value="ECO:0007669"/>
    <property type="project" value="InterPro"/>
</dbReference>
<dbReference type="SUPFAM" id="SSF55307">
    <property type="entry name" value="Tubulin C-terminal domain-like"/>
    <property type="match status" value="1"/>
</dbReference>
<dbReference type="GO" id="GO:0005525">
    <property type="term" value="F:GTP binding"/>
    <property type="evidence" value="ECO:0007669"/>
    <property type="project" value="UniProtKB-KW"/>
</dbReference>
<dbReference type="GO" id="GO:0005200">
    <property type="term" value="F:structural constituent of cytoskeleton"/>
    <property type="evidence" value="ECO:0007669"/>
    <property type="project" value="InterPro"/>
</dbReference>
<dbReference type="InterPro" id="IPR002452">
    <property type="entry name" value="Alpha_tubulin"/>
</dbReference>
<dbReference type="Gene3D" id="3.30.1330.20">
    <property type="entry name" value="Tubulin/FtsZ, C-terminal domain"/>
    <property type="match status" value="1"/>
</dbReference>
<keyword evidence="2" id="KW-0493">Microtubule</keyword>
<dbReference type="STRING" id="35608.A0A2U1MQL0"/>
<dbReference type="PRINTS" id="PR01162">
    <property type="entry name" value="ALPHATUBULIN"/>
</dbReference>
<dbReference type="AlphaFoldDB" id="A0A2U1MQL0"/>
<dbReference type="InterPro" id="IPR008280">
    <property type="entry name" value="Tub_FtsZ_C"/>
</dbReference>
<dbReference type="InterPro" id="IPR023123">
    <property type="entry name" value="Tubulin_C"/>
</dbReference>
<keyword evidence="9" id="KW-1185">Reference proteome</keyword>
<dbReference type="EMBL" id="PKPP01004611">
    <property type="protein sequence ID" value="PWA63561.1"/>
    <property type="molecule type" value="Genomic_DNA"/>
</dbReference>
<dbReference type="GO" id="GO:0005874">
    <property type="term" value="C:microtubule"/>
    <property type="evidence" value="ECO:0007669"/>
    <property type="project" value="UniProtKB-KW"/>
</dbReference>
<dbReference type="InterPro" id="IPR037103">
    <property type="entry name" value="Tubulin/FtsZ-like_C"/>
</dbReference>
<organism evidence="8 9">
    <name type="scientific">Artemisia annua</name>
    <name type="common">Sweet wormwood</name>
    <dbReference type="NCBI Taxonomy" id="35608"/>
    <lineage>
        <taxon>Eukaryota</taxon>
        <taxon>Viridiplantae</taxon>
        <taxon>Streptophyta</taxon>
        <taxon>Embryophyta</taxon>
        <taxon>Tracheophyta</taxon>
        <taxon>Spermatophyta</taxon>
        <taxon>Magnoliopsida</taxon>
        <taxon>eudicotyledons</taxon>
        <taxon>Gunneridae</taxon>
        <taxon>Pentapetalae</taxon>
        <taxon>asterids</taxon>
        <taxon>campanulids</taxon>
        <taxon>Asterales</taxon>
        <taxon>Asteraceae</taxon>
        <taxon>Asteroideae</taxon>
        <taxon>Anthemideae</taxon>
        <taxon>Artemisiinae</taxon>
        <taxon>Artemisia</taxon>
    </lineage>
</organism>
<evidence type="ECO:0000256" key="1">
    <source>
        <dbReference type="ARBA" id="ARBA00009636"/>
    </source>
</evidence>
<dbReference type="Gene3D" id="1.10.287.600">
    <property type="entry name" value="Helix hairpin bin"/>
    <property type="match status" value="1"/>
</dbReference>
<evidence type="ECO:0000256" key="3">
    <source>
        <dbReference type="ARBA" id="ARBA00022741"/>
    </source>
</evidence>
<dbReference type="Proteomes" id="UP000245207">
    <property type="component" value="Unassembled WGS sequence"/>
</dbReference>
<proteinExistence type="inferred from homology"/>
<dbReference type="OrthoDB" id="422583at2759"/>
<evidence type="ECO:0000256" key="4">
    <source>
        <dbReference type="ARBA" id="ARBA00022801"/>
    </source>
</evidence>
<feature type="region of interest" description="Disordered" evidence="7">
    <location>
        <begin position="136"/>
        <end position="156"/>
    </location>
</feature>
<keyword evidence="4" id="KW-0378">Hydrolase</keyword>
<reference evidence="8 9" key="1">
    <citation type="journal article" date="2018" name="Mol. Plant">
        <title>The genome of Artemisia annua provides insight into the evolution of Asteraceae family and artemisinin biosynthesis.</title>
        <authorList>
            <person name="Shen Q."/>
            <person name="Zhang L."/>
            <person name="Liao Z."/>
            <person name="Wang S."/>
            <person name="Yan T."/>
            <person name="Shi P."/>
            <person name="Liu M."/>
            <person name="Fu X."/>
            <person name="Pan Q."/>
            <person name="Wang Y."/>
            <person name="Lv Z."/>
            <person name="Lu X."/>
            <person name="Zhang F."/>
            <person name="Jiang W."/>
            <person name="Ma Y."/>
            <person name="Chen M."/>
            <person name="Hao X."/>
            <person name="Li L."/>
            <person name="Tang Y."/>
            <person name="Lv G."/>
            <person name="Zhou Y."/>
            <person name="Sun X."/>
            <person name="Brodelius P.E."/>
            <person name="Rose J.K.C."/>
            <person name="Tang K."/>
        </authorList>
    </citation>
    <scope>NUCLEOTIDE SEQUENCE [LARGE SCALE GENOMIC DNA]</scope>
    <source>
        <strain evidence="9">cv. Huhao1</strain>
        <tissue evidence="8">Leaf</tissue>
    </source>
</reference>
<evidence type="ECO:0000256" key="7">
    <source>
        <dbReference type="SAM" id="MobiDB-lite"/>
    </source>
</evidence>
<accession>A0A2U1MQL0</accession>
<evidence type="ECO:0000256" key="5">
    <source>
        <dbReference type="ARBA" id="ARBA00023134"/>
    </source>
</evidence>
<evidence type="ECO:0000256" key="6">
    <source>
        <dbReference type="ARBA" id="ARBA00049117"/>
    </source>
</evidence>
<evidence type="ECO:0000313" key="9">
    <source>
        <dbReference type="Proteomes" id="UP000245207"/>
    </source>
</evidence>
<sequence>MALTIEDKISSPTSGASGIEAAEAAVDLMKSKIAPKEAINEGLTFSSNVIGPTKEISGDNEKYRGDCDLTVPTAFKCGINYQPPIVVRGGDLAKVQRAVCMIDNTAVAEAAVHWYISEGMEKGEFSEAREDLVPLEKDYEEVGAEGAEDDGEDEDY</sequence>
<comment type="similarity">
    <text evidence="1">Belongs to the tubulin family.</text>
</comment>
<gene>
    <name evidence="8" type="ORF">CTI12_AA349000</name>
</gene>
<comment type="catalytic activity">
    <reaction evidence="6">
        <text>GTP + H2O = GDP + phosphate + H(+)</text>
        <dbReference type="Rhea" id="RHEA:19669"/>
        <dbReference type="ChEBI" id="CHEBI:15377"/>
        <dbReference type="ChEBI" id="CHEBI:15378"/>
        <dbReference type="ChEBI" id="CHEBI:37565"/>
        <dbReference type="ChEBI" id="CHEBI:43474"/>
        <dbReference type="ChEBI" id="CHEBI:58189"/>
    </reaction>
    <physiologicalReaction direction="left-to-right" evidence="6">
        <dbReference type="Rhea" id="RHEA:19670"/>
    </physiologicalReaction>
</comment>